<protein>
    <submittedName>
        <fullName evidence="5">Sugar transferase</fullName>
    </submittedName>
</protein>
<proteinExistence type="inferred from homology"/>
<keyword evidence="5" id="KW-0808">Transferase</keyword>
<dbReference type="PANTHER" id="PTHR30576">
    <property type="entry name" value="COLANIC BIOSYNTHESIS UDP-GLUCOSE LIPID CARRIER TRANSFERASE"/>
    <property type="match status" value="1"/>
</dbReference>
<keyword evidence="3" id="KW-0472">Membrane</keyword>
<organism evidence="5 6">
    <name type="scientific">Chelativorans composti</name>
    <dbReference type="NCBI Taxonomy" id="768533"/>
    <lineage>
        <taxon>Bacteria</taxon>
        <taxon>Pseudomonadati</taxon>
        <taxon>Pseudomonadota</taxon>
        <taxon>Alphaproteobacteria</taxon>
        <taxon>Hyphomicrobiales</taxon>
        <taxon>Phyllobacteriaceae</taxon>
        <taxon>Chelativorans</taxon>
    </lineage>
</organism>
<evidence type="ECO:0000256" key="3">
    <source>
        <dbReference type="SAM" id="Phobius"/>
    </source>
</evidence>
<sequence length="206" mass="22787">MIRSRQEVLQSGRTARHADVNRCSKRLFDLALALPAMIVALPVIAVAALLVRATSPGPAIFAQTRVGRNGTGFRCYKIRTMHTGTPSVPTHEAKASYVTGVGRVLRQTKLDELPQLWNVIRGDMSLVGPRPCLPGQDDLIRHRERLGVLSLRPGITGLAQVRGIDMSDPRRCAEADAEYLARWSPWLDLTLLLRTLRRSLPPPSSR</sequence>
<keyword evidence="2" id="KW-0270">Exopolysaccharide synthesis</keyword>
<dbReference type="RefSeq" id="WP_345097913.1">
    <property type="nucleotide sequence ID" value="NZ_BAABGS010000010.1"/>
</dbReference>
<dbReference type="PANTHER" id="PTHR30576:SF10">
    <property type="entry name" value="SLL5057 PROTEIN"/>
    <property type="match status" value="1"/>
</dbReference>
<evidence type="ECO:0000256" key="1">
    <source>
        <dbReference type="ARBA" id="ARBA00006464"/>
    </source>
</evidence>
<accession>A0ABW5DH07</accession>
<gene>
    <name evidence="5" type="ORF">ACFSMZ_05405</name>
</gene>
<keyword evidence="3" id="KW-1133">Transmembrane helix</keyword>
<dbReference type="EMBL" id="JBHUIR010000019">
    <property type="protein sequence ID" value="MFD2259199.1"/>
    <property type="molecule type" value="Genomic_DNA"/>
</dbReference>
<reference evidence="6" key="1">
    <citation type="journal article" date="2019" name="Int. J. Syst. Evol. Microbiol.">
        <title>The Global Catalogue of Microorganisms (GCM) 10K type strain sequencing project: providing services to taxonomists for standard genome sequencing and annotation.</title>
        <authorList>
            <consortium name="The Broad Institute Genomics Platform"/>
            <consortium name="The Broad Institute Genome Sequencing Center for Infectious Disease"/>
            <person name="Wu L."/>
            <person name="Ma J."/>
        </authorList>
    </citation>
    <scope>NUCLEOTIDE SEQUENCE [LARGE SCALE GENOMIC DNA]</scope>
    <source>
        <strain evidence="6">KCTC 23707</strain>
    </source>
</reference>
<dbReference type="InterPro" id="IPR003362">
    <property type="entry name" value="Bact_transf"/>
</dbReference>
<evidence type="ECO:0000259" key="4">
    <source>
        <dbReference type="Pfam" id="PF02397"/>
    </source>
</evidence>
<evidence type="ECO:0000313" key="6">
    <source>
        <dbReference type="Proteomes" id="UP001597373"/>
    </source>
</evidence>
<evidence type="ECO:0000313" key="5">
    <source>
        <dbReference type="EMBL" id="MFD2259199.1"/>
    </source>
</evidence>
<dbReference type="Pfam" id="PF02397">
    <property type="entry name" value="Bac_transf"/>
    <property type="match status" value="1"/>
</dbReference>
<dbReference type="Proteomes" id="UP001597373">
    <property type="component" value="Unassembled WGS sequence"/>
</dbReference>
<comment type="similarity">
    <text evidence="1">Belongs to the bacterial sugar transferase family.</text>
</comment>
<dbReference type="GO" id="GO:0016740">
    <property type="term" value="F:transferase activity"/>
    <property type="evidence" value="ECO:0007669"/>
    <property type="project" value="UniProtKB-KW"/>
</dbReference>
<comment type="caution">
    <text evidence="5">The sequence shown here is derived from an EMBL/GenBank/DDBJ whole genome shotgun (WGS) entry which is preliminary data.</text>
</comment>
<keyword evidence="3" id="KW-0812">Transmembrane</keyword>
<evidence type="ECO:0000256" key="2">
    <source>
        <dbReference type="ARBA" id="ARBA00023169"/>
    </source>
</evidence>
<name>A0ABW5DH07_9HYPH</name>
<feature type="domain" description="Bacterial sugar transferase" evidence="4">
    <location>
        <begin position="25"/>
        <end position="198"/>
    </location>
</feature>
<keyword evidence="6" id="KW-1185">Reference proteome</keyword>
<feature type="transmembrane region" description="Helical" evidence="3">
    <location>
        <begin position="30"/>
        <end position="51"/>
    </location>
</feature>